<protein>
    <submittedName>
        <fullName evidence="1">Uncharacterized protein</fullName>
    </submittedName>
</protein>
<dbReference type="EMBL" id="CAXJRC010000007">
    <property type="protein sequence ID" value="CAL2105480.1"/>
    <property type="molecule type" value="Genomic_DNA"/>
</dbReference>
<comment type="caution">
    <text evidence="1">The sequence shown here is derived from an EMBL/GenBank/DDBJ whole genome shotgun (WGS) entry which is preliminary data.</text>
</comment>
<name>A0ABP1FA94_9FLAO</name>
<sequence length="169" mass="19559">MRNLDYNIIKEYFGNLVENHVEIKSFIGYSSEELAMNLAKVKGIESPMLVLFDYQGKLDGNNQRTFASRTISFAVLQQVNKLDDFTKQYEAVASCESLGLSFLSRIYYDSKLSKLKWLYNNFVKDSVRFNEVRYKSGNGLFGMEFTFNLKTHEPLSVNPSVWKDIDQIC</sequence>
<organism evidence="1 2">
    <name type="scientific">Tenacibaculum vairaonense</name>
    <dbReference type="NCBI Taxonomy" id="3137860"/>
    <lineage>
        <taxon>Bacteria</taxon>
        <taxon>Pseudomonadati</taxon>
        <taxon>Bacteroidota</taxon>
        <taxon>Flavobacteriia</taxon>
        <taxon>Flavobacteriales</taxon>
        <taxon>Flavobacteriaceae</taxon>
        <taxon>Tenacibaculum</taxon>
    </lineage>
</organism>
<evidence type="ECO:0000313" key="1">
    <source>
        <dbReference type="EMBL" id="CAL2105480.1"/>
    </source>
</evidence>
<evidence type="ECO:0000313" key="2">
    <source>
        <dbReference type="Proteomes" id="UP001497602"/>
    </source>
</evidence>
<gene>
    <name evidence="1" type="ORF">T190115A13A_160013</name>
</gene>
<dbReference type="RefSeq" id="WP_348737306.1">
    <property type="nucleotide sequence ID" value="NZ_CAXJRC010000007.1"/>
</dbReference>
<reference evidence="1 2" key="1">
    <citation type="submission" date="2024-05" db="EMBL/GenBank/DDBJ databases">
        <authorList>
            <person name="Duchaud E."/>
        </authorList>
    </citation>
    <scope>NUCLEOTIDE SEQUENCE [LARGE SCALE GENOMIC DNA]</scope>
    <source>
        <strain evidence="1">Ena-SAMPLE-TAB-13-05-2024-13:56:06:370-140305</strain>
    </source>
</reference>
<proteinExistence type="predicted"/>
<dbReference type="Proteomes" id="UP001497602">
    <property type="component" value="Unassembled WGS sequence"/>
</dbReference>
<accession>A0ABP1FA94</accession>
<keyword evidence="2" id="KW-1185">Reference proteome</keyword>